<organism evidence="7 8">
    <name type="scientific">Thyridium curvatum</name>
    <dbReference type="NCBI Taxonomy" id="1093900"/>
    <lineage>
        <taxon>Eukaryota</taxon>
        <taxon>Fungi</taxon>
        <taxon>Dikarya</taxon>
        <taxon>Ascomycota</taxon>
        <taxon>Pezizomycotina</taxon>
        <taxon>Sordariomycetes</taxon>
        <taxon>Sordariomycetidae</taxon>
        <taxon>Thyridiales</taxon>
        <taxon>Thyridiaceae</taxon>
        <taxon>Thyridium</taxon>
    </lineage>
</organism>
<feature type="compositionally biased region" description="Low complexity" evidence="6">
    <location>
        <begin position="632"/>
        <end position="643"/>
    </location>
</feature>
<evidence type="ECO:0000256" key="4">
    <source>
        <dbReference type="ARBA" id="ARBA00023163"/>
    </source>
</evidence>
<dbReference type="GeneID" id="41967825"/>
<evidence type="ECO:0000256" key="2">
    <source>
        <dbReference type="ARBA" id="ARBA00023015"/>
    </source>
</evidence>
<dbReference type="InParanoid" id="A0A507BBM2"/>
<keyword evidence="4" id="KW-0804">Transcription</keyword>
<evidence type="ECO:0000313" key="8">
    <source>
        <dbReference type="Proteomes" id="UP000319257"/>
    </source>
</evidence>
<keyword evidence="5" id="KW-0539">Nucleus</keyword>
<feature type="region of interest" description="Disordered" evidence="6">
    <location>
        <begin position="481"/>
        <end position="501"/>
    </location>
</feature>
<protein>
    <submittedName>
        <fullName evidence="7">Uncharacterized protein</fullName>
    </submittedName>
</protein>
<keyword evidence="8" id="KW-1185">Reference proteome</keyword>
<gene>
    <name evidence="7" type="ORF">E0L32_000378</name>
</gene>
<dbReference type="EMBL" id="SKBQ01000001">
    <property type="protein sequence ID" value="TPX16044.1"/>
    <property type="molecule type" value="Genomic_DNA"/>
</dbReference>
<dbReference type="GO" id="GO:0005634">
    <property type="term" value="C:nucleus"/>
    <property type="evidence" value="ECO:0007669"/>
    <property type="project" value="UniProtKB-SubCell"/>
</dbReference>
<dbReference type="OrthoDB" id="5226580at2759"/>
<dbReference type="GO" id="GO:0000976">
    <property type="term" value="F:transcription cis-regulatory region binding"/>
    <property type="evidence" value="ECO:0007669"/>
    <property type="project" value="TreeGrafter"/>
</dbReference>
<feature type="region of interest" description="Disordered" evidence="6">
    <location>
        <begin position="617"/>
        <end position="652"/>
    </location>
</feature>
<sequence length="737" mass="80872">MDRQKSVAKWGAACAPCAAAKAKCIRSNQASDAKCDRRTAQLEQRLNGLVDLLKATGELPTRSNGKEDSAHGSSVATEAEQSATGSQLPTGISRETLQKHGFIHIPSTYMSFTPPTCICRPEGGLYPEPTESDEVMVERFQKHMSPLFPFVVIHPGTIPAQLHATRPFLFMCIKMVASINNRQVMQGQMFKCMEFLSDDMLMRAGRSLDLLQGLIVVLGWYHHHCLMHAQMNNLIALAISLVASLGFNKPPIMPERTRLLVMDPIEPMPRTNAERRALLGVWYLNSTVSLGFGRIEPMRFSRYMQQCLKELEDSKEYDTDMYLVHLIKLQHLSEKITRINQEDEVEDLPGIPRAPVSAYQSAFQHELDRIKGSMSKSLKNNKFLMCHVHTAALHLYEPPTTDSSLLARMTESITTTNLHQPSALDIFYRSHGALRSWFDHFFSIALSSYQWLPMPFSCQLIYAVIMLSRWSKLVIPVEPPATGKTPAPNDPSVNNPAASRTPGDEILVAAHPTPTATSPSPSVPGDRSAPAILAALKSQLQAQPELNLDIAGILAGLSKRFSQVDKEILNIGPMDSRGKREMSIWSLSARKIMIMRAKLEHWAEYALQGAEALLTKGGAETDSESEPDDEAGQSSSAAGAETSPATSWDPLSAPFTGNVGTFPVGRSDAHMPYPGQVPGGAVAAPGGGGAASLETLDHNLWSRDPYEEYGGMASGFWFDCADADFDMNMIDTFATAT</sequence>
<dbReference type="STRING" id="1093900.A0A507BBM2"/>
<feature type="compositionally biased region" description="Acidic residues" evidence="6">
    <location>
        <begin position="621"/>
        <end position="631"/>
    </location>
</feature>
<comment type="subcellular location">
    <subcellularLocation>
        <location evidence="1">Nucleus</location>
    </subcellularLocation>
</comment>
<reference evidence="7 8" key="1">
    <citation type="submission" date="2019-06" db="EMBL/GenBank/DDBJ databases">
        <title>Draft genome sequence of the filamentous fungus Phialemoniopsis curvata isolated from diesel fuel.</title>
        <authorList>
            <person name="Varaljay V.A."/>
            <person name="Lyon W.J."/>
            <person name="Crouch A.L."/>
            <person name="Drake C.E."/>
            <person name="Hollomon J.M."/>
            <person name="Nadeau L.J."/>
            <person name="Nunn H.S."/>
            <person name="Stevenson B.S."/>
            <person name="Bojanowski C.L."/>
            <person name="Crookes-Goodson W.J."/>
        </authorList>
    </citation>
    <scope>NUCLEOTIDE SEQUENCE [LARGE SCALE GENOMIC DNA]</scope>
    <source>
        <strain evidence="7 8">D216</strain>
    </source>
</reference>
<feature type="compositionally biased region" description="Polar residues" evidence="6">
    <location>
        <begin position="71"/>
        <end position="91"/>
    </location>
</feature>
<dbReference type="RefSeq" id="XP_030997755.1">
    <property type="nucleotide sequence ID" value="XM_031138117.1"/>
</dbReference>
<dbReference type="CDD" id="cd12148">
    <property type="entry name" value="fungal_TF_MHR"/>
    <property type="match status" value="1"/>
</dbReference>
<evidence type="ECO:0000256" key="5">
    <source>
        <dbReference type="ARBA" id="ARBA00023242"/>
    </source>
</evidence>
<comment type="caution">
    <text evidence="7">The sequence shown here is derived from an EMBL/GenBank/DDBJ whole genome shotgun (WGS) entry which is preliminary data.</text>
</comment>
<dbReference type="AlphaFoldDB" id="A0A507BBM2"/>
<dbReference type="GO" id="GO:0000981">
    <property type="term" value="F:DNA-binding transcription factor activity, RNA polymerase II-specific"/>
    <property type="evidence" value="ECO:0007669"/>
    <property type="project" value="TreeGrafter"/>
</dbReference>
<dbReference type="PANTHER" id="PTHR31845">
    <property type="entry name" value="FINGER DOMAIN PROTEIN, PUTATIVE-RELATED"/>
    <property type="match status" value="1"/>
</dbReference>
<dbReference type="PANTHER" id="PTHR31845:SF10">
    <property type="entry name" value="ZN(II)2CYS6 TRANSCRIPTION FACTOR (EUROFUNG)"/>
    <property type="match status" value="1"/>
</dbReference>
<evidence type="ECO:0000313" key="7">
    <source>
        <dbReference type="EMBL" id="TPX16044.1"/>
    </source>
</evidence>
<name>A0A507BBM2_9PEZI</name>
<keyword evidence="3" id="KW-0238">DNA-binding</keyword>
<accession>A0A507BBM2</accession>
<proteinExistence type="predicted"/>
<keyword evidence="2" id="KW-0805">Transcription regulation</keyword>
<dbReference type="InterPro" id="IPR051089">
    <property type="entry name" value="prtT"/>
</dbReference>
<evidence type="ECO:0000256" key="3">
    <source>
        <dbReference type="ARBA" id="ARBA00023125"/>
    </source>
</evidence>
<dbReference type="Proteomes" id="UP000319257">
    <property type="component" value="Unassembled WGS sequence"/>
</dbReference>
<evidence type="ECO:0000256" key="1">
    <source>
        <dbReference type="ARBA" id="ARBA00004123"/>
    </source>
</evidence>
<evidence type="ECO:0000256" key="6">
    <source>
        <dbReference type="SAM" id="MobiDB-lite"/>
    </source>
</evidence>
<feature type="region of interest" description="Disordered" evidence="6">
    <location>
        <begin position="57"/>
        <end position="91"/>
    </location>
</feature>